<dbReference type="Pfam" id="PF06972">
    <property type="entry name" value="GIP1_N"/>
    <property type="match status" value="1"/>
</dbReference>
<proteinExistence type="predicted"/>
<dbReference type="Gene3D" id="1.10.8.10">
    <property type="entry name" value="DNA helicase RuvA subunit, C-terminal domain"/>
    <property type="match status" value="1"/>
</dbReference>
<evidence type="ECO:0000313" key="3">
    <source>
        <dbReference type="Proteomes" id="UP000265520"/>
    </source>
</evidence>
<evidence type="ECO:0000313" key="2">
    <source>
        <dbReference type="EMBL" id="MCI90466.1"/>
    </source>
</evidence>
<dbReference type="Proteomes" id="UP000265520">
    <property type="component" value="Unassembled WGS sequence"/>
</dbReference>
<sequence length="64" mass="6854">MGSETVLNGGKTAAVKDLPKTAKNVVATVKEIVNCTEQEIYDVLKDCNMDPNLAVEKLLSQGCD</sequence>
<evidence type="ECO:0000259" key="1">
    <source>
        <dbReference type="Pfam" id="PF06972"/>
    </source>
</evidence>
<feature type="domain" description="GBF-interacting protein 1 N-terminal" evidence="1">
    <location>
        <begin position="19"/>
        <end position="61"/>
    </location>
</feature>
<dbReference type="EMBL" id="LXQA011245389">
    <property type="protein sequence ID" value="MCI90466.1"/>
    <property type="molecule type" value="Genomic_DNA"/>
</dbReference>
<dbReference type="PANTHER" id="PTHR46445">
    <property type="entry name" value="RNA POLYMERASE II DEGRADATION FACTOR-LIKE PROTEIN (DUF1296)"/>
    <property type="match status" value="1"/>
</dbReference>
<dbReference type="InterPro" id="IPR009060">
    <property type="entry name" value="UBA-like_sf"/>
</dbReference>
<feature type="non-terminal residue" evidence="2">
    <location>
        <position position="64"/>
    </location>
</feature>
<keyword evidence="3" id="KW-1185">Reference proteome</keyword>
<comment type="caution">
    <text evidence="2">The sequence shown here is derived from an EMBL/GenBank/DDBJ whole genome shotgun (WGS) entry which is preliminary data.</text>
</comment>
<accession>A0A392VQ71</accession>
<dbReference type="SUPFAM" id="SSF46934">
    <property type="entry name" value="UBA-like"/>
    <property type="match status" value="1"/>
</dbReference>
<dbReference type="PANTHER" id="PTHR46445:SF14">
    <property type="entry name" value="DUF1296 FAMILY PROTEIN"/>
    <property type="match status" value="1"/>
</dbReference>
<organism evidence="2 3">
    <name type="scientific">Trifolium medium</name>
    <dbReference type="NCBI Taxonomy" id="97028"/>
    <lineage>
        <taxon>Eukaryota</taxon>
        <taxon>Viridiplantae</taxon>
        <taxon>Streptophyta</taxon>
        <taxon>Embryophyta</taxon>
        <taxon>Tracheophyta</taxon>
        <taxon>Spermatophyta</taxon>
        <taxon>Magnoliopsida</taxon>
        <taxon>eudicotyledons</taxon>
        <taxon>Gunneridae</taxon>
        <taxon>Pentapetalae</taxon>
        <taxon>rosids</taxon>
        <taxon>fabids</taxon>
        <taxon>Fabales</taxon>
        <taxon>Fabaceae</taxon>
        <taxon>Papilionoideae</taxon>
        <taxon>50 kb inversion clade</taxon>
        <taxon>NPAAA clade</taxon>
        <taxon>Hologalegina</taxon>
        <taxon>IRL clade</taxon>
        <taxon>Trifolieae</taxon>
        <taxon>Trifolium</taxon>
    </lineage>
</organism>
<name>A0A392VQ71_9FABA</name>
<reference evidence="2 3" key="1">
    <citation type="journal article" date="2018" name="Front. Plant Sci.">
        <title>Red Clover (Trifolium pratense) and Zigzag Clover (T. medium) - A Picture of Genomic Similarities and Differences.</title>
        <authorList>
            <person name="Dluhosova J."/>
            <person name="Istvanek J."/>
            <person name="Nedelnik J."/>
            <person name="Repkova J."/>
        </authorList>
    </citation>
    <scope>NUCLEOTIDE SEQUENCE [LARGE SCALE GENOMIC DNA]</scope>
    <source>
        <strain evidence="3">cv. 10/8</strain>
        <tissue evidence="2">Leaf</tissue>
    </source>
</reference>
<dbReference type="AlphaFoldDB" id="A0A392VQ71"/>
<dbReference type="InterPro" id="IPR009719">
    <property type="entry name" value="GIP1_N"/>
</dbReference>
<protein>
    <submittedName>
        <fullName evidence="2">Serine-rich adhesin for platelets-like</fullName>
    </submittedName>
</protein>